<organism evidence="3 4">
    <name type="scientific">Candidatus Liptonbacteria bacterium RIFCSPLOWO2_01_FULL_45_15</name>
    <dbReference type="NCBI Taxonomy" id="1798649"/>
    <lineage>
        <taxon>Bacteria</taxon>
        <taxon>Candidatus Liptoniibacteriota</taxon>
    </lineage>
</organism>
<sequence length="206" mass="21728">MTKKFFLISFLFLSAGQALAVDFTNIVPDIANPQVTGGAGFIGWIQNFYQFSLIAGVFLAVGVIVWAGLRYALAAGNPSGQSDARDQILQALLGLILLFGAYLILFTINPNLINLSLPTLRSVSVPPAAVSGPRPIEVELPSELAEEIDSNVTVVSTYEFDQTISGAANMRAISGDCADKTGGAGRIAIKPRPGGGSNYYVCEAVE</sequence>
<keyword evidence="1" id="KW-1133">Transmembrane helix</keyword>
<protein>
    <recommendedName>
        <fullName evidence="5">Ig-like domain-containing protein</fullName>
    </recommendedName>
</protein>
<keyword evidence="1" id="KW-0812">Transmembrane</keyword>
<dbReference type="EMBL" id="MHKZ01000048">
    <property type="protein sequence ID" value="OGY98942.1"/>
    <property type="molecule type" value="Genomic_DNA"/>
</dbReference>
<feature type="signal peptide" evidence="2">
    <location>
        <begin position="1"/>
        <end position="20"/>
    </location>
</feature>
<feature type="transmembrane region" description="Helical" evidence="1">
    <location>
        <begin position="88"/>
        <end position="108"/>
    </location>
</feature>
<evidence type="ECO:0000256" key="1">
    <source>
        <dbReference type="SAM" id="Phobius"/>
    </source>
</evidence>
<name>A0A1G2CC33_9BACT</name>
<dbReference type="Proteomes" id="UP000176287">
    <property type="component" value="Unassembled WGS sequence"/>
</dbReference>
<feature type="chain" id="PRO_5009582263" description="Ig-like domain-containing protein" evidence="2">
    <location>
        <begin position="21"/>
        <end position="206"/>
    </location>
</feature>
<proteinExistence type="predicted"/>
<keyword evidence="2" id="KW-0732">Signal</keyword>
<accession>A0A1G2CC33</accession>
<reference evidence="3 4" key="1">
    <citation type="journal article" date="2016" name="Nat. Commun.">
        <title>Thousands of microbial genomes shed light on interconnected biogeochemical processes in an aquifer system.</title>
        <authorList>
            <person name="Anantharaman K."/>
            <person name="Brown C.T."/>
            <person name="Hug L.A."/>
            <person name="Sharon I."/>
            <person name="Castelle C.J."/>
            <person name="Probst A.J."/>
            <person name="Thomas B.C."/>
            <person name="Singh A."/>
            <person name="Wilkins M.J."/>
            <person name="Karaoz U."/>
            <person name="Brodie E.L."/>
            <person name="Williams K.H."/>
            <person name="Hubbard S.S."/>
            <person name="Banfield J.F."/>
        </authorList>
    </citation>
    <scope>NUCLEOTIDE SEQUENCE [LARGE SCALE GENOMIC DNA]</scope>
</reference>
<dbReference type="STRING" id="1798649.A3B13_00675"/>
<evidence type="ECO:0008006" key="5">
    <source>
        <dbReference type="Google" id="ProtNLM"/>
    </source>
</evidence>
<feature type="transmembrane region" description="Helical" evidence="1">
    <location>
        <begin position="44"/>
        <end position="67"/>
    </location>
</feature>
<dbReference type="AlphaFoldDB" id="A0A1G2CC33"/>
<evidence type="ECO:0000313" key="3">
    <source>
        <dbReference type="EMBL" id="OGY98942.1"/>
    </source>
</evidence>
<comment type="caution">
    <text evidence="3">The sequence shown here is derived from an EMBL/GenBank/DDBJ whole genome shotgun (WGS) entry which is preliminary data.</text>
</comment>
<gene>
    <name evidence="3" type="ORF">A3B13_00675</name>
</gene>
<keyword evidence="1" id="KW-0472">Membrane</keyword>
<evidence type="ECO:0000313" key="4">
    <source>
        <dbReference type="Proteomes" id="UP000176287"/>
    </source>
</evidence>
<evidence type="ECO:0000256" key="2">
    <source>
        <dbReference type="SAM" id="SignalP"/>
    </source>
</evidence>